<protein>
    <submittedName>
        <fullName evidence="2">Uncharacterized protein</fullName>
    </submittedName>
</protein>
<accession>A0A5N4A6D7</accession>
<name>A0A5N4A6D7_PHOPY</name>
<sequence length="258" mass="29150">MVMGQFVTTYRKDYLWPYVRILGNKPAPDRLYEPQVRDPNQPLCPCHCLASPADRNPSGPNALNEQSWSRQGPMGPLLDPKLYPARVGRSPEVDTQRFNQPNVFLKKLQEKYPYIYEVLRTAPPDDLISRINKDRLRTTYQVDFCKMQEYPSAPYDQLLRSAGMEGLAPCPEPIKLPGDPCRPSQKPIAFRPATISKIKGGAEGGGEGKPCGTDISAWNPFDKDQDKYNPNIRTWGQMVFRDTLHSHSTSASARKSLQ</sequence>
<comment type="caution">
    <text evidence="2">The sequence shown here is derived from an EMBL/GenBank/DDBJ whole genome shotgun (WGS) entry which is preliminary data.</text>
</comment>
<keyword evidence="3" id="KW-1185">Reference proteome</keyword>
<feature type="region of interest" description="Disordered" evidence="1">
    <location>
        <begin position="200"/>
        <end position="229"/>
    </location>
</feature>
<reference evidence="2 3" key="1">
    <citation type="journal article" date="2018" name="Elife">
        <title>Firefly genomes illuminate parallel origins of bioluminescence in beetles.</title>
        <authorList>
            <person name="Fallon T.R."/>
            <person name="Lower S.E."/>
            <person name="Chang C.H."/>
            <person name="Bessho-Uehara M."/>
            <person name="Martin G.J."/>
            <person name="Bewick A.J."/>
            <person name="Behringer M."/>
            <person name="Debat H.J."/>
            <person name="Wong I."/>
            <person name="Day J.C."/>
            <person name="Suvorov A."/>
            <person name="Silva C.J."/>
            <person name="Stanger-Hall K.F."/>
            <person name="Hall D.W."/>
            <person name="Schmitz R.J."/>
            <person name="Nelson D.R."/>
            <person name="Lewis S.M."/>
            <person name="Shigenobu S."/>
            <person name="Bybee S.M."/>
            <person name="Larracuente A.M."/>
            <person name="Oba Y."/>
            <person name="Weng J.K."/>
        </authorList>
    </citation>
    <scope>NUCLEOTIDE SEQUENCE [LARGE SCALE GENOMIC DNA]</scope>
    <source>
        <strain evidence="2">1611_PpyrPB1</strain>
        <tissue evidence="2">Whole body</tissue>
    </source>
</reference>
<feature type="region of interest" description="Disordered" evidence="1">
    <location>
        <begin position="55"/>
        <end position="75"/>
    </location>
</feature>
<dbReference type="Proteomes" id="UP000327044">
    <property type="component" value="Unassembled WGS sequence"/>
</dbReference>
<dbReference type="OrthoDB" id="686784at2759"/>
<proteinExistence type="predicted"/>
<evidence type="ECO:0000313" key="3">
    <source>
        <dbReference type="Proteomes" id="UP000327044"/>
    </source>
</evidence>
<dbReference type="InParanoid" id="A0A5N4A6D7"/>
<dbReference type="AlphaFoldDB" id="A0A5N4A6D7"/>
<evidence type="ECO:0000256" key="1">
    <source>
        <dbReference type="SAM" id="MobiDB-lite"/>
    </source>
</evidence>
<dbReference type="EMBL" id="VVIM01000009">
    <property type="protein sequence ID" value="KAB0792882.1"/>
    <property type="molecule type" value="Genomic_DNA"/>
</dbReference>
<organism evidence="2 3">
    <name type="scientific">Photinus pyralis</name>
    <name type="common">Common eastern firefly</name>
    <name type="synonym">Lampyris pyralis</name>
    <dbReference type="NCBI Taxonomy" id="7054"/>
    <lineage>
        <taxon>Eukaryota</taxon>
        <taxon>Metazoa</taxon>
        <taxon>Ecdysozoa</taxon>
        <taxon>Arthropoda</taxon>
        <taxon>Hexapoda</taxon>
        <taxon>Insecta</taxon>
        <taxon>Pterygota</taxon>
        <taxon>Neoptera</taxon>
        <taxon>Endopterygota</taxon>
        <taxon>Coleoptera</taxon>
        <taxon>Polyphaga</taxon>
        <taxon>Elateriformia</taxon>
        <taxon>Elateroidea</taxon>
        <taxon>Lampyridae</taxon>
        <taxon>Lampyrinae</taxon>
        <taxon>Photinus</taxon>
    </lineage>
</organism>
<gene>
    <name evidence="2" type="ORF">PPYR_12502</name>
</gene>
<evidence type="ECO:0000313" key="2">
    <source>
        <dbReference type="EMBL" id="KAB0792882.1"/>
    </source>
</evidence>
<feature type="compositionally biased region" description="Polar residues" evidence="1">
    <location>
        <begin position="58"/>
        <end position="70"/>
    </location>
</feature>